<evidence type="ECO:0000313" key="4">
    <source>
        <dbReference type="RefSeq" id="XP_065659170.1"/>
    </source>
</evidence>
<dbReference type="SUPFAM" id="SSF47986">
    <property type="entry name" value="DEATH domain"/>
    <property type="match status" value="1"/>
</dbReference>
<keyword evidence="2" id="KW-1185">Reference proteome</keyword>
<protein>
    <submittedName>
        <fullName evidence="3 4">Uncharacterized protein LOC101240865</fullName>
    </submittedName>
</protein>
<dbReference type="CDD" id="cd01670">
    <property type="entry name" value="Death"/>
    <property type="match status" value="1"/>
</dbReference>
<dbReference type="Gene3D" id="1.10.533.10">
    <property type="entry name" value="Death Domain, Fas"/>
    <property type="match status" value="1"/>
</dbReference>
<dbReference type="Pfam" id="PF00531">
    <property type="entry name" value="Death"/>
    <property type="match status" value="1"/>
</dbReference>
<dbReference type="Gene3D" id="2.60.220.30">
    <property type="match status" value="1"/>
</dbReference>
<evidence type="ECO:0000313" key="2">
    <source>
        <dbReference type="Proteomes" id="UP001652625"/>
    </source>
</evidence>
<proteinExistence type="predicted"/>
<evidence type="ECO:0000259" key="1">
    <source>
        <dbReference type="PROSITE" id="PS50017"/>
    </source>
</evidence>
<dbReference type="PROSITE" id="PS50017">
    <property type="entry name" value="DEATH_DOMAIN"/>
    <property type="match status" value="1"/>
</dbReference>
<dbReference type="RefSeq" id="XP_065659169.1">
    <property type="nucleotide sequence ID" value="XM_065803097.1"/>
</dbReference>
<name>A0ABM4CBW4_HYDVU</name>
<organism evidence="2 4">
    <name type="scientific">Hydra vulgaris</name>
    <name type="common">Hydra</name>
    <name type="synonym">Hydra attenuata</name>
    <dbReference type="NCBI Taxonomy" id="6087"/>
    <lineage>
        <taxon>Eukaryota</taxon>
        <taxon>Metazoa</taxon>
        <taxon>Cnidaria</taxon>
        <taxon>Hydrozoa</taxon>
        <taxon>Hydroidolina</taxon>
        <taxon>Anthoathecata</taxon>
        <taxon>Aplanulata</taxon>
        <taxon>Hydridae</taxon>
        <taxon>Hydra</taxon>
    </lineage>
</organism>
<dbReference type="GeneID" id="101240865"/>
<dbReference type="InterPro" id="IPR011029">
    <property type="entry name" value="DEATH-like_dom_sf"/>
</dbReference>
<accession>A0ABM4CBW4</accession>
<gene>
    <name evidence="3 4" type="primary">LOC101240865</name>
</gene>
<dbReference type="Proteomes" id="UP001652625">
    <property type="component" value="Chromosome 08"/>
</dbReference>
<dbReference type="RefSeq" id="XP_065659170.1">
    <property type="nucleotide sequence ID" value="XM_065803098.1"/>
</dbReference>
<sequence length="708" mass="81031">MDCNIKTIVKQKEVHTLCSYLNYCIKNATPCDHTDISSNIKVCLSFFKILAQSLCILCSIVKVVQKIISKQNQTVIFRTPKIKHFQDCKINLDCVNVMTPTLNISTDNSRFKIFYFANASLSPTLDSWSIQASALVWVSKKTAQFHELSRSQFHAVISIPLYVHIEQDCTVEVYVSYTSLAEQTKWQQLNVCSIEVKDALVQFSIFQPAIYTVVVSKKRPSSSNIIYSSSEGSVVLQLDSTSEIKVRFPEEALFTSCINVNVECLYYDKFYVPEDIGKLKILAAPIIALSPVGSSFKKKVCVILPLPKANDVFHWNKNCTLTILYSQTGVNTIPNWKVLHTDYVIDFQNKTVTFYTSHFTLFSVFWNILDSALPEQFKLHATFNLPRFSFWVYFRALMTEYTNKKQFGICVVCYRFNDPSAHFSNQYPHEVGTCKPRKIRAGKLRIQLKSGLFNADHLAGESSLTKFVDFCGHDFDIHFACMFKSKEMLDVGLIGKVQVHNGDEELSFNLIKNSNQILKRTKAGNKLKLKEVNKEIHKNLMNLCRVRNWSKLIVNPGCTKTDTSKNVSDNIIMPVNSCFEHSSTINNSNFNKVLINSNSEIKETFEKKESRKRRFESDISSEKFSESKLDDIAGEVSKWWKSLGRKLNISENVLQEIDLNFRHCGEKEKAFQMLLTWREKDPENCTPKKLYNVLKSSGLKYTGTQCLT</sequence>
<dbReference type="InterPro" id="IPR000488">
    <property type="entry name" value="Death_dom"/>
</dbReference>
<reference evidence="3 4" key="1">
    <citation type="submission" date="2025-05" db="UniProtKB">
        <authorList>
            <consortium name="RefSeq"/>
        </authorList>
    </citation>
    <scope>IDENTIFICATION</scope>
</reference>
<evidence type="ECO:0000313" key="3">
    <source>
        <dbReference type="RefSeq" id="XP_065659169.1"/>
    </source>
</evidence>
<feature type="domain" description="Death" evidence="1">
    <location>
        <begin position="625"/>
        <end position="699"/>
    </location>
</feature>